<feature type="domain" description="Peptidase M16 C-terminal" evidence="12">
    <location>
        <begin position="188"/>
        <end position="370"/>
    </location>
</feature>
<comment type="subcellular location">
    <subcellularLocation>
        <location evidence="1">Mitochondrion inner membrane</location>
        <topology evidence="1">Peripheral membrane protein</topology>
        <orientation evidence="1">Matrix side</orientation>
    </subcellularLocation>
</comment>
<keyword evidence="6" id="KW-0249">Electron transport</keyword>
<dbReference type="InterPro" id="IPR011765">
    <property type="entry name" value="Pept_M16_N"/>
</dbReference>
<reference evidence="13 14" key="1">
    <citation type="submission" date="2018-03" db="EMBL/GenBank/DDBJ databases">
        <authorList>
            <person name="Guldener U."/>
        </authorList>
    </citation>
    <scope>NUCLEOTIDE SEQUENCE [LARGE SCALE GENOMIC DNA]</scope>
    <source>
        <strain evidence="13 14">NBRC100155</strain>
    </source>
</reference>
<dbReference type="Gene3D" id="3.30.830.10">
    <property type="entry name" value="Metalloenzyme, LuxS/M16 peptidase-like"/>
    <property type="match status" value="2"/>
</dbReference>
<keyword evidence="2" id="KW-0813">Transport</keyword>
<dbReference type="Proteomes" id="UP000324022">
    <property type="component" value="Unassembled WGS sequence"/>
</dbReference>
<protein>
    <recommendedName>
        <fullName evidence="10">Cytochrome b-c1 complex subunit 2, mitochondrial</fullName>
    </recommendedName>
</protein>
<keyword evidence="5" id="KW-0809">Transit peptide</keyword>
<dbReference type="Pfam" id="PF05193">
    <property type="entry name" value="Peptidase_M16_C"/>
    <property type="match status" value="1"/>
</dbReference>
<evidence type="ECO:0000256" key="3">
    <source>
        <dbReference type="ARBA" id="ARBA00022660"/>
    </source>
</evidence>
<organism evidence="13 14">
    <name type="scientific">Ustilago trichophora</name>
    <dbReference type="NCBI Taxonomy" id="86804"/>
    <lineage>
        <taxon>Eukaryota</taxon>
        <taxon>Fungi</taxon>
        <taxon>Dikarya</taxon>
        <taxon>Basidiomycota</taxon>
        <taxon>Ustilaginomycotina</taxon>
        <taxon>Ustilaginomycetes</taxon>
        <taxon>Ustilaginales</taxon>
        <taxon>Ustilaginaceae</taxon>
        <taxon>Ustilago</taxon>
    </lineage>
</organism>
<dbReference type="FunFam" id="3.30.830.10:FF:000039">
    <property type="entry name" value="Ubiquinol-cytochrome c reductase core subunit 2"/>
    <property type="match status" value="1"/>
</dbReference>
<dbReference type="OrthoDB" id="6369905at2759"/>
<proteinExistence type="inferred from homology"/>
<dbReference type="InterPro" id="IPR011249">
    <property type="entry name" value="Metalloenz_LuxS/M16"/>
</dbReference>
<dbReference type="GO" id="GO:0046872">
    <property type="term" value="F:metal ion binding"/>
    <property type="evidence" value="ECO:0007669"/>
    <property type="project" value="InterPro"/>
</dbReference>
<accession>A0A5C3E098</accession>
<evidence type="ECO:0000256" key="8">
    <source>
        <dbReference type="ARBA" id="ARBA00023136"/>
    </source>
</evidence>
<dbReference type="PANTHER" id="PTHR11851">
    <property type="entry name" value="METALLOPROTEASE"/>
    <property type="match status" value="1"/>
</dbReference>
<dbReference type="EMBL" id="OOIN01000005">
    <property type="protein sequence ID" value="SPO22957.1"/>
    <property type="molecule type" value="Genomic_DNA"/>
</dbReference>
<evidence type="ECO:0000313" key="13">
    <source>
        <dbReference type="EMBL" id="SPO22957.1"/>
    </source>
</evidence>
<dbReference type="InterPro" id="IPR007863">
    <property type="entry name" value="Peptidase_M16_C"/>
</dbReference>
<evidence type="ECO:0000256" key="6">
    <source>
        <dbReference type="ARBA" id="ARBA00022982"/>
    </source>
</evidence>
<evidence type="ECO:0000259" key="11">
    <source>
        <dbReference type="Pfam" id="PF00675"/>
    </source>
</evidence>
<dbReference type="SUPFAM" id="SSF63411">
    <property type="entry name" value="LuxS/MPP-like metallohydrolase"/>
    <property type="match status" value="2"/>
</dbReference>
<evidence type="ECO:0000256" key="1">
    <source>
        <dbReference type="ARBA" id="ARBA00004443"/>
    </source>
</evidence>
<dbReference type="GO" id="GO:0005743">
    <property type="term" value="C:mitochondrial inner membrane"/>
    <property type="evidence" value="ECO:0007669"/>
    <property type="project" value="UniProtKB-SubCell"/>
</dbReference>
<keyword evidence="3" id="KW-0679">Respiratory chain</keyword>
<dbReference type="PANTHER" id="PTHR11851:SF209">
    <property type="entry name" value="CYTOCHROME B-C1 COMPLEX SUBUNIT 2, MITOCHONDRIAL"/>
    <property type="match status" value="1"/>
</dbReference>
<dbReference type="FunFam" id="3.30.830.10:FF:000021">
    <property type="entry name" value="Cytochrome b-c1 complex subunit 2"/>
    <property type="match status" value="1"/>
</dbReference>
<sequence length="448" mass="46989">MSFARSSAPVRSALRVAALPRQLAQRSFTTANASGISTASADDGALTSSVTVAVKAGSRYETAPGVAHVLKNYLFKSNQKRSALRLVREAEFYGGVLSTALTKEHLLLTAEFLRGDEDFFVEVLGDVLTKSKFAAHEFNEEVLPQVQAEYAQAQSNPAVLGYDTLLQTAYRQRSLGHSLFASPSSPVTHRQTVDFAHASFAKNNIAVLGSGIDSAKLNQLVSAHFGELAASASVSSTAAKYFGGEQRVAFSAPHGLENTRAAHGHFFIAFEGAGHKHAEAAANLAVLRSLLGGESSVKWSNGVSPLSQIAESVQGAKASAFNLTFSDSGVFGAHISAPTASVQQAASKVAQELKNVAGGLKEDVIKAAIAKAKFERASVLENRTASHELVSAQLLEGGKVATLEESFAALEGVKAGSLAKAAEKLLKSKPTTVAVGDVHVLPYADEVL</sequence>
<dbReference type="AlphaFoldDB" id="A0A5C3E098"/>
<gene>
    <name evidence="13" type="ORF">UTRI_01635</name>
</gene>
<keyword evidence="8" id="KW-0472">Membrane</keyword>
<evidence type="ECO:0000313" key="14">
    <source>
        <dbReference type="Proteomes" id="UP000324022"/>
    </source>
</evidence>
<evidence type="ECO:0000256" key="2">
    <source>
        <dbReference type="ARBA" id="ARBA00022448"/>
    </source>
</evidence>
<evidence type="ECO:0000256" key="10">
    <source>
        <dbReference type="ARBA" id="ARBA00040751"/>
    </source>
</evidence>
<evidence type="ECO:0000256" key="9">
    <source>
        <dbReference type="ARBA" id="ARBA00038146"/>
    </source>
</evidence>
<evidence type="ECO:0000256" key="5">
    <source>
        <dbReference type="ARBA" id="ARBA00022946"/>
    </source>
</evidence>
<keyword evidence="14" id="KW-1185">Reference proteome</keyword>
<keyword evidence="4" id="KW-0999">Mitochondrion inner membrane</keyword>
<name>A0A5C3E098_9BASI</name>
<comment type="similarity">
    <text evidence="9">Belongs to the peptidase M16 family. UQCRC2/QCR2 subfamily.</text>
</comment>
<evidence type="ECO:0000256" key="7">
    <source>
        <dbReference type="ARBA" id="ARBA00023128"/>
    </source>
</evidence>
<feature type="domain" description="Peptidase M16 N-terminal" evidence="11">
    <location>
        <begin position="39"/>
        <end position="180"/>
    </location>
</feature>
<evidence type="ECO:0000259" key="12">
    <source>
        <dbReference type="Pfam" id="PF05193"/>
    </source>
</evidence>
<dbReference type="InterPro" id="IPR050361">
    <property type="entry name" value="MPP/UQCRC_Complex"/>
</dbReference>
<dbReference type="Pfam" id="PF00675">
    <property type="entry name" value="Peptidase_M16"/>
    <property type="match status" value="1"/>
</dbReference>
<keyword evidence="7" id="KW-0496">Mitochondrion</keyword>
<evidence type="ECO:0000256" key="4">
    <source>
        <dbReference type="ARBA" id="ARBA00022792"/>
    </source>
</evidence>